<organism evidence="5 6">
    <name type="scientific">Orenia metallireducens</name>
    <dbReference type="NCBI Taxonomy" id="1413210"/>
    <lineage>
        <taxon>Bacteria</taxon>
        <taxon>Bacillati</taxon>
        <taxon>Bacillota</taxon>
        <taxon>Clostridia</taxon>
        <taxon>Halanaerobiales</taxon>
        <taxon>Halobacteroidaceae</taxon>
        <taxon>Orenia</taxon>
    </lineage>
</organism>
<keyword evidence="1" id="KW-0175">Coiled coil</keyword>
<sequence>MLKDSCKILLIISLLIISCTIGVSAAEGLNSLITNSPSQADYPEAGALVLKDYIVADYTKKEAEIYQDNIIKIFNKRGIKKFGEFKIRFDKSAESIEITEAKTIKPDGTVVKVKPKDIKEITPPSANNSVYSDARIKVVTIPALEPRSIIVCKYLRKVKKATINGEFSLIERFQYTEPIKNKKLIVKVPSDKEVNYRTKLMDLEPIIKREGEAKVYTWQKEDIPAIVPEPAMPPLMNVAPVVELSTLKSWSQVIQWYNGLIDNQYKVNDKLKTKIKELTKAAKSKEDKMIALYNYVTSQIRYVGLEYGISGYKPHTAIETYQNKYGDCKDKATLLIAMLKEIGVKAEPVLINRSWNPDLEIVSINQFNHMIVYLVNEDKYLDPTNNGTMYGVLPGDQGKKVLLPLANKLAQTPIMAAKLNQSIVKQEVSLKEDGSAVIDYLEEYTGVNDYIFKDIYSRYTPKQQELIIKQGISRGFASANGVNPIILGVDDLNQNLKVTIPEMKVRNYAKSMGNLLALSPMRFPVSLAQIVASEKRIYPIYLSSTSDIVRRVEIQLPQGYKVNYMPEEIKLENKVGKLSASYTKENNKIIFDFNLKINKQEIEVENYKLAKELLGQAGVVVQNQILVEKK</sequence>
<dbReference type="Proteomes" id="UP000219573">
    <property type="component" value="Unassembled WGS sequence"/>
</dbReference>
<dbReference type="PROSITE" id="PS51257">
    <property type="entry name" value="PROKAR_LIPOPROTEIN"/>
    <property type="match status" value="1"/>
</dbReference>
<dbReference type="AlphaFoldDB" id="A0A285IM41"/>
<reference evidence="6" key="1">
    <citation type="submission" date="2017-09" db="EMBL/GenBank/DDBJ databases">
        <authorList>
            <person name="Varghese N."/>
            <person name="Submissions S."/>
        </authorList>
    </citation>
    <scope>NUCLEOTIDE SEQUENCE [LARGE SCALE GENOMIC DNA]</scope>
    <source>
        <strain evidence="6">MSL47</strain>
    </source>
</reference>
<evidence type="ECO:0000256" key="1">
    <source>
        <dbReference type="SAM" id="Coils"/>
    </source>
</evidence>
<evidence type="ECO:0000259" key="3">
    <source>
        <dbReference type="Pfam" id="PF12969"/>
    </source>
</evidence>
<accession>A0A285IM41</accession>
<dbReference type="Gene3D" id="3.10.620.30">
    <property type="match status" value="1"/>
</dbReference>
<dbReference type="Gene3D" id="2.60.120.1130">
    <property type="match status" value="1"/>
</dbReference>
<keyword evidence="6" id="KW-1185">Reference proteome</keyword>
<dbReference type="Pfam" id="PF12969">
    <property type="entry name" value="DUF3857"/>
    <property type="match status" value="1"/>
</dbReference>
<dbReference type="Gene3D" id="2.60.40.3140">
    <property type="match status" value="1"/>
</dbReference>
<dbReference type="InterPro" id="IPR024544">
    <property type="entry name" value="DUF3858"/>
</dbReference>
<gene>
    <name evidence="5" type="ORF">SAMN06265827_1641</name>
</gene>
<proteinExistence type="predicted"/>
<dbReference type="RefSeq" id="WP_097019700.1">
    <property type="nucleotide sequence ID" value="NZ_OBDZ01000064.1"/>
</dbReference>
<dbReference type="Pfam" id="PF01841">
    <property type="entry name" value="Transglut_core"/>
    <property type="match status" value="1"/>
</dbReference>
<dbReference type="SUPFAM" id="SSF54001">
    <property type="entry name" value="Cysteine proteinases"/>
    <property type="match status" value="1"/>
</dbReference>
<evidence type="ECO:0000313" key="5">
    <source>
        <dbReference type="EMBL" id="SNY48031.1"/>
    </source>
</evidence>
<feature type="domain" description="DUF3857" evidence="3">
    <location>
        <begin position="63"/>
        <end position="226"/>
    </location>
</feature>
<dbReference type="InterPro" id="IPR024618">
    <property type="entry name" value="DUF3857"/>
</dbReference>
<feature type="domain" description="DUF3858" evidence="4">
    <location>
        <begin position="535"/>
        <end position="614"/>
    </location>
</feature>
<protein>
    <submittedName>
        <fullName evidence="5">Transglutaminase-like superfamily protein</fullName>
    </submittedName>
</protein>
<evidence type="ECO:0000313" key="6">
    <source>
        <dbReference type="Proteomes" id="UP000219573"/>
    </source>
</evidence>
<dbReference type="EMBL" id="OBDZ01000064">
    <property type="protein sequence ID" value="SNY48031.1"/>
    <property type="molecule type" value="Genomic_DNA"/>
</dbReference>
<feature type="coiled-coil region" evidence="1">
    <location>
        <begin position="261"/>
        <end position="288"/>
    </location>
</feature>
<dbReference type="Pfam" id="PF12970">
    <property type="entry name" value="DUF3858"/>
    <property type="match status" value="1"/>
</dbReference>
<dbReference type="InterPro" id="IPR038765">
    <property type="entry name" value="Papain-like_cys_pep_sf"/>
</dbReference>
<name>A0A285IM41_9FIRM</name>
<evidence type="ECO:0000259" key="4">
    <source>
        <dbReference type="Pfam" id="PF12970"/>
    </source>
</evidence>
<evidence type="ECO:0000259" key="2">
    <source>
        <dbReference type="Pfam" id="PF01841"/>
    </source>
</evidence>
<feature type="domain" description="Transglutaminase-like" evidence="2">
    <location>
        <begin position="276"/>
        <end position="350"/>
    </location>
</feature>
<dbReference type="OrthoDB" id="9804872at2"/>
<dbReference type="InterPro" id="IPR002931">
    <property type="entry name" value="Transglutaminase-like"/>
</dbReference>